<protein>
    <submittedName>
        <fullName evidence="2 3">Uncharacterized protein</fullName>
    </submittedName>
</protein>
<feature type="compositionally biased region" description="Polar residues" evidence="1">
    <location>
        <begin position="23"/>
        <end position="32"/>
    </location>
</feature>
<feature type="compositionally biased region" description="Acidic residues" evidence="1">
    <location>
        <begin position="87"/>
        <end position="104"/>
    </location>
</feature>
<dbReference type="EnsemblFungi" id="PTTG_27416-t43_1">
    <property type="protein sequence ID" value="PTTG_27416-t43_1-p1"/>
    <property type="gene ID" value="PTTG_27416"/>
</dbReference>
<dbReference type="Proteomes" id="UP000005240">
    <property type="component" value="Unassembled WGS sequence"/>
</dbReference>
<evidence type="ECO:0000313" key="4">
    <source>
        <dbReference type="Proteomes" id="UP000005240"/>
    </source>
</evidence>
<gene>
    <name evidence="2" type="ORF">PTTG_27416</name>
</gene>
<name>A0A180GKS0_PUCT1</name>
<sequence length="104" mass="11093">METNMALVQVVDVSVTSGHHIGKQNSATSIGATKTPGDHRTIVKFSPNKTSCNIPNPKIAKDKLAFLSPSPLSSKAKGKRKAKESNPEETDDESQSESEPSDSD</sequence>
<evidence type="ECO:0000313" key="3">
    <source>
        <dbReference type="EnsemblFungi" id="PTTG_27416-t43_1-p1"/>
    </source>
</evidence>
<reference evidence="3" key="4">
    <citation type="submission" date="2025-05" db="UniProtKB">
        <authorList>
            <consortium name="EnsemblFungi"/>
        </authorList>
    </citation>
    <scope>IDENTIFICATION</scope>
    <source>
        <strain evidence="3">isolate 1-1 / race 1 (BBBD)</strain>
    </source>
</reference>
<reference evidence="2" key="1">
    <citation type="submission" date="2009-11" db="EMBL/GenBank/DDBJ databases">
        <authorList>
            <consortium name="The Broad Institute Genome Sequencing Platform"/>
            <person name="Ward D."/>
            <person name="Feldgarden M."/>
            <person name="Earl A."/>
            <person name="Young S.K."/>
            <person name="Zeng Q."/>
            <person name="Koehrsen M."/>
            <person name="Alvarado L."/>
            <person name="Berlin A."/>
            <person name="Bochicchio J."/>
            <person name="Borenstein D."/>
            <person name="Chapman S.B."/>
            <person name="Chen Z."/>
            <person name="Engels R."/>
            <person name="Freedman E."/>
            <person name="Gellesch M."/>
            <person name="Goldberg J."/>
            <person name="Griggs A."/>
            <person name="Gujja S."/>
            <person name="Heilman E."/>
            <person name="Heiman D."/>
            <person name="Hepburn T."/>
            <person name="Howarth C."/>
            <person name="Jen D."/>
            <person name="Larson L."/>
            <person name="Lewis B."/>
            <person name="Mehta T."/>
            <person name="Park D."/>
            <person name="Pearson M."/>
            <person name="Roberts A."/>
            <person name="Saif S."/>
            <person name="Shea T."/>
            <person name="Shenoy N."/>
            <person name="Sisk P."/>
            <person name="Stolte C."/>
            <person name="Sykes S."/>
            <person name="Thomson T."/>
            <person name="Walk T."/>
            <person name="White J."/>
            <person name="Yandava C."/>
            <person name="Izard J."/>
            <person name="Baranova O.V."/>
            <person name="Blanton J.M."/>
            <person name="Tanner A.C."/>
            <person name="Dewhirst F.E."/>
            <person name="Haas B."/>
            <person name="Nusbaum C."/>
            <person name="Birren B."/>
        </authorList>
    </citation>
    <scope>NUCLEOTIDE SEQUENCE [LARGE SCALE GENOMIC DNA]</scope>
    <source>
        <strain evidence="2">1-1 BBBD Race 1</strain>
    </source>
</reference>
<reference evidence="2" key="2">
    <citation type="submission" date="2016-05" db="EMBL/GenBank/DDBJ databases">
        <title>Comparative analysis highlights variable genome content of wheat rusts and divergence of the mating loci.</title>
        <authorList>
            <person name="Cuomo C.A."/>
            <person name="Bakkeren G."/>
            <person name="Szabo L."/>
            <person name="Khalil H."/>
            <person name="Joly D."/>
            <person name="Goldberg J."/>
            <person name="Young S."/>
            <person name="Zeng Q."/>
            <person name="Fellers J."/>
        </authorList>
    </citation>
    <scope>NUCLEOTIDE SEQUENCE [LARGE SCALE GENOMIC DNA]</scope>
    <source>
        <strain evidence="2">1-1 BBBD Race 1</strain>
    </source>
</reference>
<evidence type="ECO:0000313" key="2">
    <source>
        <dbReference type="EMBL" id="OAV93151.1"/>
    </source>
</evidence>
<dbReference type="AlphaFoldDB" id="A0A180GKS0"/>
<organism evidence="2">
    <name type="scientific">Puccinia triticina (isolate 1-1 / race 1 (BBBD))</name>
    <name type="common">Brown leaf rust fungus</name>
    <dbReference type="NCBI Taxonomy" id="630390"/>
    <lineage>
        <taxon>Eukaryota</taxon>
        <taxon>Fungi</taxon>
        <taxon>Dikarya</taxon>
        <taxon>Basidiomycota</taxon>
        <taxon>Pucciniomycotina</taxon>
        <taxon>Pucciniomycetes</taxon>
        <taxon>Pucciniales</taxon>
        <taxon>Pucciniaceae</taxon>
        <taxon>Puccinia</taxon>
    </lineage>
</organism>
<keyword evidence="4" id="KW-1185">Reference proteome</keyword>
<reference evidence="3 4" key="3">
    <citation type="journal article" date="2017" name="G3 (Bethesda)">
        <title>Comparative analysis highlights variable genome content of wheat rusts and divergence of the mating loci.</title>
        <authorList>
            <person name="Cuomo C.A."/>
            <person name="Bakkeren G."/>
            <person name="Khalil H.B."/>
            <person name="Panwar V."/>
            <person name="Joly D."/>
            <person name="Linning R."/>
            <person name="Sakthikumar S."/>
            <person name="Song X."/>
            <person name="Adiconis X."/>
            <person name="Fan L."/>
            <person name="Goldberg J.M."/>
            <person name="Levin J.Z."/>
            <person name="Young S."/>
            <person name="Zeng Q."/>
            <person name="Anikster Y."/>
            <person name="Bruce M."/>
            <person name="Wang M."/>
            <person name="Yin C."/>
            <person name="McCallum B."/>
            <person name="Szabo L.J."/>
            <person name="Hulbert S."/>
            <person name="Chen X."/>
            <person name="Fellers J.P."/>
        </authorList>
    </citation>
    <scope>NUCLEOTIDE SEQUENCE</scope>
    <source>
        <strain evidence="3">isolate 1-1 / race 1 (BBBD)</strain>
        <strain evidence="4">Isolate 1-1 / race 1 (BBBD)</strain>
    </source>
</reference>
<dbReference type="VEuPathDB" id="FungiDB:PTTG_27416"/>
<dbReference type="EMBL" id="ADAS02000054">
    <property type="protein sequence ID" value="OAV93151.1"/>
    <property type="molecule type" value="Genomic_DNA"/>
</dbReference>
<feature type="region of interest" description="Disordered" evidence="1">
    <location>
        <begin position="20"/>
        <end position="104"/>
    </location>
</feature>
<proteinExistence type="predicted"/>
<accession>A0A180GKS0</accession>
<evidence type="ECO:0000256" key="1">
    <source>
        <dbReference type="SAM" id="MobiDB-lite"/>
    </source>
</evidence>